<gene>
    <name evidence="5" type="primary">amiA_1</name>
    <name evidence="5" type="ORF">GTS_23110</name>
</gene>
<evidence type="ECO:0000256" key="3">
    <source>
        <dbReference type="SAM" id="SignalP"/>
    </source>
</evidence>
<sequence length="279" mass="27709">MLRPPHPRRTARVTGAVLAAVATLAACGSAATPAPMPTAPPATSSSGPGVPGSPAAAAASRPANAPVVVLDPGHDGGNAAHPAEINRPVPAGRGETKPCNTTGTSTAAGYPEHAFTWDVAVRVRDALIARGVRAVTTRPDDAGVGPCVNDRAAIGNRAGAAAVVSIHADGSDAAGARGFHVAYAAPPLNDAQGAPSAALARALRDALRGAGFTPANYIGADGLAPRADLAGLNLSTRPAALVECGNMRDAREGAVLSSPVGRQRYADAITMAVLAYLGR</sequence>
<evidence type="ECO:0000313" key="6">
    <source>
        <dbReference type="Proteomes" id="UP000298860"/>
    </source>
</evidence>
<keyword evidence="3" id="KW-0732">Signal</keyword>
<dbReference type="SMART" id="SM00646">
    <property type="entry name" value="Ami_3"/>
    <property type="match status" value="1"/>
</dbReference>
<dbReference type="GO" id="GO:0009253">
    <property type="term" value="P:peptidoglycan catabolic process"/>
    <property type="evidence" value="ECO:0007669"/>
    <property type="project" value="InterPro"/>
</dbReference>
<dbReference type="Proteomes" id="UP000298860">
    <property type="component" value="Unassembled WGS sequence"/>
</dbReference>
<dbReference type="PANTHER" id="PTHR30404:SF0">
    <property type="entry name" value="N-ACETYLMURAMOYL-L-ALANINE AMIDASE AMIC"/>
    <property type="match status" value="1"/>
</dbReference>
<name>A0A4D4J7N7_9PSEU</name>
<proteinExistence type="predicted"/>
<evidence type="ECO:0000313" key="5">
    <source>
        <dbReference type="EMBL" id="GDY30678.1"/>
    </source>
</evidence>
<evidence type="ECO:0000256" key="2">
    <source>
        <dbReference type="SAM" id="MobiDB-lite"/>
    </source>
</evidence>
<dbReference type="SUPFAM" id="SSF53187">
    <property type="entry name" value="Zn-dependent exopeptidases"/>
    <property type="match status" value="1"/>
</dbReference>
<dbReference type="CDD" id="cd02696">
    <property type="entry name" value="MurNAc-LAA"/>
    <property type="match status" value="1"/>
</dbReference>
<feature type="signal peptide" evidence="3">
    <location>
        <begin position="1"/>
        <end position="30"/>
    </location>
</feature>
<dbReference type="InterPro" id="IPR002508">
    <property type="entry name" value="MurNAc-LAA_cat"/>
</dbReference>
<protein>
    <submittedName>
        <fullName evidence="5">N-acetylmuramoyl-L-alanine amidase</fullName>
    </submittedName>
</protein>
<feature type="region of interest" description="Disordered" evidence="2">
    <location>
        <begin position="33"/>
        <end position="63"/>
    </location>
</feature>
<dbReference type="AlphaFoldDB" id="A0A4D4J7N7"/>
<dbReference type="GO" id="GO:0008745">
    <property type="term" value="F:N-acetylmuramoyl-L-alanine amidase activity"/>
    <property type="evidence" value="ECO:0007669"/>
    <property type="project" value="InterPro"/>
</dbReference>
<organism evidence="5 6">
    <name type="scientific">Gandjariella thermophila</name>
    <dbReference type="NCBI Taxonomy" id="1931992"/>
    <lineage>
        <taxon>Bacteria</taxon>
        <taxon>Bacillati</taxon>
        <taxon>Actinomycetota</taxon>
        <taxon>Actinomycetes</taxon>
        <taxon>Pseudonocardiales</taxon>
        <taxon>Pseudonocardiaceae</taxon>
        <taxon>Gandjariella</taxon>
    </lineage>
</organism>
<dbReference type="InterPro" id="IPR050695">
    <property type="entry name" value="N-acetylmuramoyl_amidase_3"/>
</dbReference>
<keyword evidence="6" id="KW-1185">Reference proteome</keyword>
<comment type="caution">
    <text evidence="5">The sequence shown here is derived from an EMBL/GenBank/DDBJ whole genome shotgun (WGS) entry which is preliminary data.</text>
</comment>
<evidence type="ECO:0000259" key="4">
    <source>
        <dbReference type="SMART" id="SM00646"/>
    </source>
</evidence>
<feature type="domain" description="MurNAc-LAA" evidence="4">
    <location>
        <begin position="152"/>
        <end position="274"/>
    </location>
</feature>
<dbReference type="Gene3D" id="3.40.630.40">
    <property type="entry name" value="Zn-dependent exopeptidases"/>
    <property type="match status" value="1"/>
</dbReference>
<dbReference type="GO" id="GO:0030288">
    <property type="term" value="C:outer membrane-bounded periplasmic space"/>
    <property type="evidence" value="ECO:0007669"/>
    <property type="project" value="TreeGrafter"/>
</dbReference>
<feature type="chain" id="PRO_5020592013" evidence="3">
    <location>
        <begin position="31"/>
        <end position="279"/>
    </location>
</feature>
<reference evidence="6" key="1">
    <citation type="submission" date="2019-04" db="EMBL/GenBank/DDBJ databases">
        <title>Draft genome sequence of Pseudonocardiaceae bacterium SL3-2-4.</title>
        <authorList>
            <person name="Ningsih F."/>
            <person name="Yokota A."/>
            <person name="Sakai Y."/>
            <person name="Nanatani K."/>
            <person name="Yabe S."/>
            <person name="Oetari A."/>
            <person name="Sjamsuridzal W."/>
        </authorList>
    </citation>
    <scope>NUCLEOTIDE SEQUENCE [LARGE SCALE GENOMIC DNA]</scope>
    <source>
        <strain evidence="6">SL3-2-4</strain>
    </source>
</reference>
<evidence type="ECO:0000256" key="1">
    <source>
        <dbReference type="ARBA" id="ARBA00022801"/>
    </source>
</evidence>
<keyword evidence="1" id="KW-0378">Hydrolase</keyword>
<feature type="compositionally biased region" description="Low complexity" evidence="2">
    <location>
        <begin position="41"/>
        <end position="63"/>
    </location>
</feature>
<accession>A0A4D4J7N7</accession>
<dbReference type="EMBL" id="BJFL01000009">
    <property type="protein sequence ID" value="GDY30678.1"/>
    <property type="molecule type" value="Genomic_DNA"/>
</dbReference>
<dbReference type="Pfam" id="PF01520">
    <property type="entry name" value="Amidase_3"/>
    <property type="match status" value="1"/>
</dbReference>
<dbReference type="PANTHER" id="PTHR30404">
    <property type="entry name" value="N-ACETYLMURAMOYL-L-ALANINE AMIDASE"/>
    <property type="match status" value="1"/>
</dbReference>
<dbReference type="PROSITE" id="PS51257">
    <property type="entry name" value="PROKAR_LIPOPROTEIN"/>
    <property type="match status" value="1"/>
</dbReference>